<feature type="coiled-coil region" evidence="1">
    <location>
        <begin position="35"/>
        <end position="124"/>
    </location>
</feature>
<protein>
    <recommendedName>
        <fullName evidence="5">Chromosome partition protein Smc</fullName>
    </recommendedName>
</protein>
<evidence type="ECO:0000256" key="2">
    <source>
        <dbReference type="SAM" id="Phobius"/>
    </source>
</evidence>
<dbReference type="EMBL" id="BHVQ01000039">
    <property type="protein sequence ID" value="GCA80916.1"/>
    <property type="molecule type" value="Genomic_DNA"/>
</dbReference>
<comment type="caution">
    <text evidence="3">The sequence shown here is derived from an EMBL/GenBank/DDBJ whole genome shotgun (WGS) entry which is preliminary data.</text>
</comment>
<proteinExistence type="predicted"/>
<name>A0A5A5S8J1_MICAE</name>
<evidence type="ECO:0000313" key="3">
    <source>
        <dbReference type="EMBL" id="GCA80916.1"/>
    </source>
</evidence>
<gene>
    <name evidence="3" type="ORF">MiTs_02925</name>
</gene>
<reference evidence="3 4" key="1">
    <citation type="submission" date="2018-09" db="EMBL/GenBank/DDBJ databases">
        <title>Evolutionary history of phycoerythrin pigmentation in the water bloom-forming cyanobacterium Microcystis aeruginosa.</title>
        <authorList>
            <person name="Tanabe Y."/>
            <person name="Tanabe Y."/>
            <person name="Yamaguchi H."/>
        </authorList>
    </citation>
    <scope>NUCLEOTIDE SEQUENCE [LARGE SCALE GENOMIC DNA]</scope>
    <source>
        <strain evidence="3 4">NIES-2521</strain>
    </source>
</reference>
<evidence type="ECO:0000313" key="4">
    <source>
        <dbReference type="Proteomes" id="UP000324689"/>
    </source>
</evidence>
<keyword evidence="2" id="KW-1133">Transmembrane helix</keyword>
<evidence type="ECO:0000256" key="1">
    <source>
        <dbReference type="SAM" id="Coils"/>
    </source>
</evidence>
<evidence type="ECO:0008006" key="5">
    <source>
        <dbReference type="Google" id="ProtNLM"/>
    </source>
</evidence>
<organism evidence="3 4">
    <name type="scientific">Microcystis aeruginosa NIES-2521</name>
    <dbReference type="NCBI Taxonomy" id="2303983"/>
    <lineage>
        <taxon>Bacteria</taxon>
        <taxon>Bacillati</taxon>
        <taxon>Cyanobacteriota</taxon>
        <taxon>Cyanophyceae</taxon>
        <taxon>Oscillatoriophycideae</taxon>
        <taxon>Chroococcales</taxon>
        <taxon>Microcystaceae</taxon>
        <taxon>Microcystis</taxon>
    </lineage>
</organism>
<keyword evidence="1" id="KW-0175">Coiled coil</keyword>
<sequence length="207" mass="24858">MMTNFKQTNGVTVKIINGKLFGQPKGDFDPFKQQLEKLNQEVEKVQSSFEQLEQTIEQTENVKREALIRQVELYVQYLKENCENLENLWTQRQENHAKTYQREFKKMELFLKEQKQQLDFLENRKLPQIENKLTALKKQIPTKLLWLTFGSSLMIVIIYFCDWFDIYPFNKHPQKTKSSLVHHELVEENNQLKCQENCFESKTQIDF</sequence>
<feature type="transmembrane region" description="Helical" evidence="2">
    <location>
        <begin position="144"/>
        <end position="167"/>
    </location>
</feature>
<keyword evidence="2" id="KW-0472">Membrane</keyword>
<accession>A0A5A5S8J1</accession>
<dbReference type="Proteomes" id="UP000324689">
    <property type="component" value="Unassembled WGS sequence"/>
</dbReference>
<dbReference type="AlphaFoldDB" id="A0A5A5S8J1"/>
<keyword evidence="2" id="KW-0812">Transmembrane</keyword>